<evidence type="ECO:0000313" key="3">
    <source>
        <dbReference type="EMBL" id="MFC4872998.1"/>
    </source>
</evidence>
<dbReference type="InterPro" id="IPR011048">
    <property type="entry name" value="Haem_d1_sf"/>
</dbReference>
<reference evidence="4" key="1">
    <citation type="journal article" date="2019" name="Int. J. Syst. Evol. Microbiol.">
        <title>The Global Catalogue of Microorganisms (GCM) 10K type strain sequencing project: providing services to taxonomists for standard genome sequencing and annotation.</title>
        <authorList>
            <consortium name="The Broad Institute Genomics Platform"/>
            <consortium name="The Broad Institute Genome Sequencing Center for Infectious Disease"/>
            <person name="Wu L."/>
            <person name="Ma J."/>
        </authorList>
    </citation>
    <scope>NUCLEOTIDE SEQUENCE [LARGE SCALE GENOMIC DNA]</scope>
    <source>
        <strain evidence="4">CGMCC 4.7466</strain>
    </source>
</reference>
<accession>A0ABV9T325</accession>
<keyword evidence="2" id="KW-0119">Carbohydrate metabolism</keyword>
<evidence type="ECO:0000313" key="4">
    <source>
        <dbReference type="Proteomes" id="UP001595818"/>
    </source>
</evidence>
<sequence length="381" mass="41985">MNKFLAVMAGLLLLACGSPEQKEEQTQNSMTTDYQFLLGTYNEENRKGIHLVNFAPDQEKLEILATAPEPDNPSFVIMNKTQNLVFSVEETGGEQGGKVSSFALKEGRFGKINSVSSQGEHPCYVSMDPSEKFLVAGNYSSGNFAVIPVSREGRLSDAVQTIQHQGSSVNPNRQKQPHVHAAIFHPQDHRLLIADLGTDEVVVYDFDSQNDKPVAEEPFYRLKVSPGAGPRHLVFNSKGDRLYLVHEITAEIGVYGYLDGKLEHIATHSLLQDGFEGKVGAAEIRITEDDRFVYVSNRGEANEIIVFQAQNDGGLTHIQTIPSGGEAPRNFNLTPDGKYLLAGNQNSSKLVVFEKDDDTGKLTPTDMTLNVNKPVYINFLN</sequence>
<dbReference type="InterPro" id="IPR050282">
    <property type="entry name" value="Cycloisomerase_2"/>
</dbReference>
<comment type="caution">
    <text evidence="3">The sequence shown here is derived from an EMBL/GenBank/DDBJ whole genome shotgun (WGS) entry which is preliminary data.</text>
</comment>
<dbReference type="SUPFAM" id="SSF51004">
    <property type="entry name" value="C-terminal (heme d1) domain of cytochrome cd1-nitrite reductase"/>
    <property type="match status" value="1"/>
</dbReference>
<proteinExistence type="inferred from homology"/>
<dbReference type="Proteomes" id="UP001595818">
    <property type="component" value="Unassembled WGS sequence"/>
</dbReference>
<dbReference type="RefSeq" id="WP_377065577.1">
    <property type="nucleotide sequence ID" value="NZ_JBHSJJ010000008.1"/>
</dbReference>
<comment type="similarity">
    <text evidence="1">Belongs to the cycloisomerase 2 family.</text>
</comment>
<name>A0ABV9T325_9BACT</name>
<dbReference type="Gene3D" id="2.130.10.10">
    <property type="entry name" value="YVTN repeat-like/Quinoprotein amine dehydrogenase"/>
    <property type="match status" value="1"/>
</dbReference>
<dbReference type="EMBL" id="JBHSJJ010000008">
    <property type="protein sequence ID" value="MFC4872998.1"/>
    <property type="molecule type" value="Genomic_DNA"/>
</dbReference>
<dbReference type="InterPro" id="IPR015943">
    <property type="entry name" value="WD40/YVTN_repeat-like_dom_sf"/>
</dbReference>
<dbReference type="InterPro" id="IPR019405">
    <property type="entry name" value="Lactonase_7-beta_prop"/>
</dbReference>
<dbReference type="PANTHER" id="PTHR30344:SF1">
    <property type="entry name" value="6-PHOSPHOGLUCONOLACTONASE"/>
    <property type="match status" value="1"/>
</dbReference>
<protein>
    <submittedName>
        <fullName evidence="3">Beta-propeller fold lactonase family protein</fullName>
    </submittedName>
</protein>
<evidence type="ECO:0000256" key="1">
    <source>
        <dbReference type="ARBA" id="ARBA00005564"/>
    </source>
</evidence>
<dbReference type="PROSITE" id="PS51257">
    <property type="entry name" value="PROKAR_LIPOPROTEIN"/>
    <property type="match status" value="1"/>
</dbReference>
<keyword evidence="2" id="KW-0313">Glucose metabolism</keyword>
<keyword evidence="4" id="KW-1185">Reference proteome</keyword>
<dbReference type="Pfam" id="PF10282">
    <property type="entry name" value="Lactonase"/>
    <property type="match status" value="1"/>
</dbReference>
<organism evidence="3 4">
    <name type="scientific">Negadavirga shengliensis</name>
    <dbReference type="NCBI Taxonomy" id="1389218"/>
    <lineage>
        <taxon>Bacteria</taxon>
        <taxon>Pseudomonadati</taxon>
        <taxon>Bacteroidota</taxon>
        <taxon>Cytophagia</taxon>
        <taxon>Cytophagales</taxon>
        <taxon>Cyclobacteriaceae</taxon>
        <taxon>Negadavirga</taxon>
    </lineage>
</organism>
<dbReference type="PANTHER" id="PTHR30344">
    <property type="entry name" value="6-PHOSPHOGLUCONOLACTONASE-RELATED"/>
    <property type="match status" value="1"/>
</dbReference>
<gene>
    <name evidence="3" type="ORF">ACFPFU_14970</name>
</gene>
<evidence type="ECO:0000256" key="2">
    <source>
        <dbReference type="ARBA" id="ARBA00022526"/>
    </source>
</evidence>